<dbReference type="GO" id="GO:0006281">
    <property type="term" value="P:DNA repair"/>
    <property type="evidence" value="ECO:0007669"/>
    <property type="project" value="InterPro"/>
</dbReference>
<comment type="caution">
    <text evidence="2">The sequence shown here is derived from an EMBL/GenBank/DDBJ whole genome shotgun (WGS) entry which is preliminary data.</text>
</comment>
<dbReference type="GO" id="GO:0000287">
    <property type="term" value="F:magnesium ion binding"/>
    <property type="evidence" value="ECO:0007669"/>
    <property type="project" value="InterPro"/>
</dbReference>
<proteinExistence type="predicted"/>
<reference evidence="2 3" key="1">
    <citation type="journal article" date="2011" name="J. Bacteriol.">
        <title>Genome sequence of Methyloversatilis universalis FAM5T, a methylotrophic representative of the order Rhodocyclales.</title>
        <authorList>
            <person name="Kittichotirat W."/>
            <person name="Good N.M."/>
            <person name="Hall R."/>
            <person name="Bringel F."/>
            <person name="Lajus A."/>
            <person name="Medigue C."/>
            <person name="Smalley N.E."/>
            <person name="Beck D."/>
            <person name="Bumgarner R."/>
            <person name="Vuilleumier S."/>
            <person name="Kalyuzhnaya M.G."/>
        </authorList>
    </citation>
    <scope>NUCLEOTIDE SEQUENCE [LARGE SCALE GENOMIC DNA]</scope>
    <source>
        <strain evidence="3">ATCC BAA-1314 / JCM 13912 / FAM5</strain>
    </source>
</reference>
<dbReference type="Proteomes" id="UP000005019">
    <property type="component" value="Unassembled WGS sequence"/>
</dbReference>
<dbReference type="AlphaFoldDB" id="F5RC59"/>
<dbReference type="STRING" id="1000565.METUNv1_01700"/>
<sequence>MLDLFDGVPDEDSQHQDRIPQELASTPEDGECARVIRLVVRGTPAPQGSKSYMGMSKAGRAILTESSKKVRPWRQDVKAAAEQLLAVSGGRPIDAPVVVRMVFTLPKPQSAPKRRRTYPMRTPDLSKLARSTEDALSDAGIWADDARVVEYSRLAKVYPGEDPDALSSPGAVIEIREVV</sequence>
<dbReference type="InterPro" id="IPR008822">
    <property type="entry name" value="Endonuclease_RusA-like"/>
</dbReference>
<evidence type="ECO:0000256" key="1">
    <source>
        <dbReference type="SAM" id="MobiDB-lite"/>
    </source>
</evidence>
<dbReference type="OrthoDB" id="73971at2"/>
<name>F5RC59_METUF</name>
<evidence type="ECO:0000313" key="2">
    <source>
        <dbReference type="EMBL" id="EGK71922.1"/>
    </source>
</evidence>
<accession>F5RC59</accession>
<evidence type="ECO:0000313" key="3">
    <source>
        <dbReference type="Proteomes" id="UP000005019"/>
    </source>
</evidence>
<dbReference type="InterPro" id="IPR036614">
    <property type="entry name" value="RusA-like_sf"/>
</dbReference>
<dbReference type="Pfam" id="PF05866">
    <property type="entry name" value="RusA"/>
    <property type="match status" value="1"/>
</dbReference>
<gene>
    <name evidence="2" type="ORF">METUNv1_01700</name>
</gene>
<dbReference type="eggNOG" id="ENOG503302I">
    <property type="taxonomic scope" value="Bacteria"/>
</dbReference>
<organism evidence="2 3">
    <name type="scientific">Methyloversatilis universalis (strain ATCC BAA-1314 / DSM 25237 / JCM 13912 / CCUG 52030 / FAM5)</name>
    <dbReference type="NCBI Taxonomy" id="1000565"/>
    <lineage>
        <taxon>Bacteria</taxon>
        <taxon>Pseudomonadati</taxon>
        <taxon>Pseudomonadota</taxon>
        <taxon>Betaproteobacteria</taxon>
        <taxon>Nitrosomonadales</taxon>
        <taxon>Sterolibacteriaceae</taxon>
        <taxon>Methyloversatilis</taxon>
    </lineage>
</organism>
<feature type="region of interest" description="Disordered" evidence="1">
    <location>
        <begin position="1"/>
        <end position="27"/>
    </location>
</feature>
<dbReference type="SUPFAM" id="SSF103084">
    <property type="entry name" value="Holliday junction resolvase RusA"/>
    <property type="match status" value="1"/>
</dbReference>
<protein>
    <submittedName>
        <fullName evidence="2">Uncharacterized protein</fullName>
    </submittedName>
</protein>
<keyword evidence="3" id="KW-1185">Reference proteome</keyword>
<dbReference type="Gene3D" id="3.30.1330.70">
    <property type="entry name" value="Holliday junction resolvase RusA"/>
    <property type="match status" value="1"/>
</dbReference>
<dbReference type="GO" id="GO:0006310">
    <property type="term" value="P:DNA recombination"/>
    <property type="evidence" value="ECO:0007669"/>
    <property type="project" value="InterPro"/>
</dbReference>
<dbReference type="EMBL" id="AFHG01000044">
    <property type="protein sequence ID" value="EGK71922.1"/>
    <property type="molecule type" value="Genomic_DNA"/>
</dbReference>